<organism evidence="2 3">
    <name type="scientific">Oceanisphaera pacifica</name>
    <dbReference type="NCBI Taxonomy" id="2818389"/>
    <lineage>
        <taxon>Bacteria</taxon>
        <taxon>Pseudomonadati</taxon>
        <taxon>Pseudomonadota</taxon>
        <taxon>Gammaproteobacteria</taxon>
        <taxon>Aeromonadales</taxon>
        <taxon>Aeromonadaceae</taxon>
        <taxon>Oceanisphaera</taxon>
    </lineage>
</organism>
<dbReference type="InterPro" id="IPR027417">
    <property type="entry name" value="P-loop_NTPase"/>
</dbReference>
<reference evidence="2 3" key="1">
    <citation type="submission" date="2021-03" db="EMBL/GenBank/DDBJ databases">
        <title>Oceanisphaera sp. nov., isolated from the intestine.</title>
        <authorList>
            <person name="Zhao L.-H."/>
            <person name="Shi L.-F."/>
        </authorList>
    </citation>
    <scope>NUCLEOTIDE SEQUENCE [LARGE SCALE GENOMIC DNA]</scope>
    <source>
        <strain evidence="2 3">DM8</strain>
    </source>
</reference>
<keyword evidence="3" id="KW-1185">Reference proteome</keyword>
<name>A0ABS3NJ53_9GAMM</name>
<dbReference type="Proteomes" id="UP000664882">
    <property type="component" value="Unassembled WGS sequence"/>
</dbReference>
<protein>
    <submittedName>
        <fullName evidence="2">ParA family protein</fullName>
    </submittedName>
</protein>
<gene>
    <name evidence="2" type="ORF">J3U76_12520</name>
</gene>
<dbReference type="Pfam" id="PF13614">
    <property type="entry name" value="AAA_31"/>
    <property type="match status" value="1"/>
</dbReference>
<feature type="domain" description="AAA" evidence="1">
    <location>
        <begin position="108"/>
        <end position="296"/>
    </location>
</feature>
<accession>A0ABS3NJ53</accession>
<evidence type="ECO:0000259" key="1">
    <source>
        <dbReference type="Pfam" id="PF13614"/>
    </source>
</evidence>
<dbReference type="CDD" id="cd02042">
    <property type="entry name" value="ParAB_family"/>
    <property type="match status" value="1"/>
</dbReference>
<sequence length="409" mass="46339">MDAGKSTLQKIEQLARVAESLSREQRNFLTEDGDAPNGKFFRNYNQSEVCEDLGGINSRTLNKRIAELGIDPKEGGARWSITFPQLQELRRHVLKERWEAPSDVNPLVITIANLKGGAAKTMTTVTAGVGLAVQLKNEYRIGIIDCDPQGTATMYLAPQFDSDNMLTVGDLMTEGYELSEGVTYTDVCNNAFLPTNVPNLRVLPASVDDNYVELWMQDKSREHGKNFNPYSHLEKVIEAVRNDFDIILIDTGPSLDYKVMNALYAANSILIPVQAHQNDQDATGKYLRSMTRIYERLELAGHKGYDNIKMLVTRFDRRSQAEVQSTEIYRQKFGHFMMNSEFINSEAVKHCSTQMSTIYEYSPHEYHKGKVSLRNAQAEFYRVLAEIEGMLLNRWGLLDISVLDQVDTQ</sequence>
<dbReference type="InterPro" id="IPR025669">
    <property type="entry name" value="AAA_dom"/>
</dbReference>
<evidence type="ECO:0000313" key="2">
    <source>
        <dbReference type="EMBL" id="MBO1520443.1"/>
    </source>
</evidence>
<dbReference type="Gene3D" id="3.40.50.300">
    <property type="entry name" value="P-loop containing nucleotide triphosphate hydrolases"/>
    <property type="match status" value="1"/>
</dbReference>
<dbReference type="RefSeq" id="WP_208006324.1">
    <property type="nucleotide sequence ID" value="NZ_JAGDFX010000016.1"/>
</dbReference>
<dbReference type="SUPFAM" id="SSF52540">
    <property type="entry name" value="P-loop containing nucleoside triphosphate hydrolases"/>
    <property type="match status" value="1"/>
</dbReference>
<dbReference type="InterPro" id="IPR050678">
    <property type="entry name" value="DNA_Partitioning_ATPase"/>
</dbReference>
<dbReference type="PANTHER" id="PTHR13696">
    <property type="entry name" value="P-LOOP CONTAINING NUCLEOSIDE TRIPHOSPHATE HYDROLASE"/>
    <property type="match status" value="1"/>
</dbReference>
<comment type="caution">
    <text evidence="2">The sequence shown here is derived from an EMBL/GenBank/DDBJ whole genome shotgun (WGS) entry which is preliminary data.</text>
</comment>
<proteinExistence type="predicted"/>
<dbReference type="EMBL" id="JAGDFX010000016">
    <property type="protein sequence ID" value="MBO1520443.1"/>
    <property type="molecule type" value="Genomic_DNA"/>
</dbReference>
<dbReference type="PANTHER" id="PTHR13696:SF52">
    <property type="entry name" value="PARA FAMILY PROTEIN CT_582"/>
    <property type="match status" value="1"/>
</dbReference>
<evidence type="ECO:0000313" key="3">
    <source>
        <dbReference type="Proteomes" id="UP000664882"/>
    </source>
</evidence>